<evidence type="ECO:0000256" key="3">
    <source>
        <dbReference type="ARBA" id="ARBA00004629"/>
    </source>
</evidence>
<feature type="domain" description="Centromere/kinetochore protein zw10 C-terminal" evidence="24">
    <location>
        <begin position="330"/>
        <end position="460"/>
    </location>
</feature>
<dbReference type="GO" id="GO:0007094">
    <property type="term" value="P:mitotic spindle assembly checkpoint signaling"/>
    <property type="evidence" value="ECO:0007669"/>
    <property type="project" value="TreeGrafter"/>
</dbReference>
<evidence type="ECO:0000256" key="13">
    <source>
        <dbReference type="ARBA" id="ARBA00022892"/>
    </source>
</evidence>
<evidence type="ECO:0000256" key="17">
    <source>
        <dbReference type="ARBA" id="ARBA00023136"/>
    </source>
</evidence>
<evidence type="ECO:0000256" key="8">
    <source>
        <dbReference type="ARBA" id="ARBA00022553"/>
    </source>
</evidence>
<feature type="domain" description="ZW10 C-terminal helical" evidence="25">
    <location>
        <begin position="482"/>
        <end position="636"/>
    </location>
</feature>
<dbReference type="InterPro" id="IPR055148">
    <property type="entry name" value="ZW10_C_2"/>
</dbReference>
<keyword evidence="15" id="KW-0007">Acetylation</keyword>
<keyword evidence="5" id="KW-0813">Transport</keyword>
<evidence type="ECO:0000256" key="21">
    <source>
        <dbReference type="ARBA" id="ARBA00065852"/>
    </source>
</evidence>
<dbReference type="Pfam" id="PF20665">
    <property type="entry name" value="Zw10_middle"/>
    <property type="match status" value="1"/>
</dbReference>
<keyword evidence="13" id="KW-0931">ER-Golgi transport</keyword>
<dbReference type="GO" id="GO:1990423">
    <property type="term" value="C:RZZ complex"/>
    <property type="evidence" value="ECO:0007669"/>
    <property type="project" value="TreeGrafter"/>
</dbReference>
<dbReference type="InterPro" id="IPR046362">
    <property type="entry name" value="Zw10/DSL1_C_sf"/>
</dbReference>
<feature type="domain" description="Centromere/kinetochore protein zw10 middle" evidence="23">
    <location>
        <begin position="37"/>
        <end position="274"/>
    </location>
</feature>
<dbReference type="GO" id="GO:0005819">
    <property type="term" value="C:spindle"/>
    <property type="evidence" value="ECO:0007669"/>
    <property type="project" value="UniProtKB-SubCell"/>
</dbReference>
<evidence type="ECO:0000313" key="26">
    <source>
        <dbReference type="EMBL" id="NXU53805.1"/>
    </source>
</evidence>
<evidence type="ECO:0000313" key="27">
    <source>
        <dbReference type="Proteomes" id="UP000582182"/>
    </source>
</evidence>
<keyword evidence="7" id="KW-0963">Cytoplasm</keyword>
<sequence>ARSILKMLESRKGFELKILKALGRELTVQMQNMLYHLGEEWQKLAVWKLPPSIENSSLESVVLRSELHLHTVPSREEVEGPPVASVLKAFAVLDELHSKLKVFGQLLLKYILKPLISYPSIQPVTEEQSDVFILRFKAKEPDLDHSSPTEVFHKIQLVFKVLHQYLSNMPLEQPEEDKKEFRVTVAELLGDVIWGELSDCLIQNCLVDSIPTDSSKLAQYIEVIKSTEEFEKALKNMHFLKGDTTDLLKYARNVNSHFANKKCQDVIVAARNLMTSEIHDTVKITPKSSILLPGLPSPAAGDHLKKETTSELLHNTVNLENRIKLSPNSFSLPTCRISSSVEKLMELAYQTLLEATSSTDQCCIQLFYSVRNIFQLFCDVVPTYHKENLQKLPQLAAIHHNNCMYIAHHLLTLGHQFRGRLTNILCHGAATFVDLVPGFRRLGVECFLAQMRVQKGEILERLSSARNFSNMDDEENYSAANKAIRQVLHQLKRLGKVWQDVLPVNIYCKAMGTLLNTALSEIVTRIAALEDISAEDATRLHSLCRTMVQEGPQVFTPLPEDSKNKTYQEEVPVYVQKWMTFKEMMIVLQANLQEIVDRWADGKGPLAAEFSAAEVKSLIRALFQNTERRAAALAKIK</sequence>
<dbReference type="Gene3D" id="1.10.357.150">
    <property type="match status" value="1"/>
</dbReference>
<reference evidence="26 27" key="1">
    <citation type="submission" date="2019-09" db="EMBL/GenBank/DDBJ databases">
        <title>Bird 10,000 Genomes (B10K) Project - Family phase.</title>
        <authorList>
            <person name="Zhang G."/>
        </authorList>
    </citation>
    <scope>NUCLEOTIDE SEQUENCE [LARGE SCALE GENOMIC DNA]</scope>
    <source>
        <strain evidence="26">B10K-DU-029-46</strain>
    </source>
</reference>
<dbReference type="Pfam" id="PF22766">
    <property type="entry name" value="ZW10_C2"/>
    <property type="match status" value="1"/>
</dbReference>
<dbReference type="OrthoDB" id="534815at2759"/>
<dbReference type="GO" id="GO:0051301">
    <property type="term" value="P:cell division"/>
    <property type="evidence" value="ECO:0007669"/>
    <property type="project" value="UniProtKB-KW"/>
</dbReference>
<evidence type="ECO:0000256" key="18">
    <source>
        <dbReference type="ARBA" id="ARBA00023212"/>
    </source>
</evidence>
<evidence type="ECO:0000256" key="10">
    <source>
        <dbReference type="ARBA" id="ARBA00022776"/>
    </source>
</evidence>
<protein>
    <recommendedName>
        <fullName evidence="22">Centromere/kinetochore protein zw10 homolog</fullName>
    </recommendedName>
</protein>
<dbReference type="AlphaFoldDB" id="A0A7L3LI17"/>
<keyword evidence="11" id="KW-0256">Endoplasmic reticulum</keyword>
<evidence type="ECO:0000256" key="14">
    <source>
        <dbReference type="ARBA" id="ARBA00022927"/>
    </source>
</evidence>
<evidence type="ECO:0000256" key="16">
    <source>
        <dbReference type="ARBA" id="ARBA00023054"/>
    </source>
</evidence>
<evidence type="ECO:0000256" key="2">
    <source>
        <dbReference type="ARBA" id="ARBA00004406"/>
    </source>
</evidence>
<evidence type="ECO:0000256" key="6">
    <source>
        <dbReference type="ARBA" id="ARBA00022454"/>
    </source>
</evidence>
<keyword evidence="18" id="KW-0206">Cytoskeleton</keyword>
<evidence type="ECO:0000256" key="5">
    <source>
        <dbReference type="ARBA" id="ARBA00022448"/>
    </source>
</evidence>
<comment type="subunit">
    <text evidence="21">Interacts with NBAS and KNTC1/ROD; the interactions are mutually exclusive and indicative for its association in two different vesicle tethering complexes. Component of the RZZ complex composed of KNTC1/ROD, ZW10 and ZWILCH. Component of the NRZ complex composed of NBAS, ZW10 and RINT1/TIP20L; NRZ associates with SNAREs STX18, USE1L, BNIP1/SEC20L and SEC22B (the assembly has been described as syntaxin 18 complex). Interacts directly with RINT1/TIP20L bound to BNIP1/SEC20L. Interacts with C19orf25 and ZWINT. Interacts with ZFYVE1. Interacts with RAB18 and this interaction is enhanced in the presence of ZFYVE1.</text>
</comment>
<evidence type="ECO:0000256" key="19">
    <source>
        <dbReference type="ARBA" id="ARBA00023306"/>
    </source>
</evidence>
<comment type="similarity">
    <text evidence="4">Belongs to the ZW10 family.</text>
</comment>
<dbReference type="GO" id="GO:0015031">
    <property type="term" value="P:protein transport"/>
    <property type="evidence" value="ECO:0007669"/>
    <property type="project" value="UniProtKB-KW"/>
</dbReference>
<evidence type="ECO:0000256" key="12">
    <source>
        <dbReference type="ARBA" id="ARBA00022838"/>
    </source>
</evidence>
<evidence type="ECO:0000259" key="23">
    <source>
        <dbReference type="Pfam" id="PF20665"/>
    </source>
</evidence>
<name>A0A7L3LI17_9CHAR</name>
<keyword evidence="8" id="KW-0597">Phosphoprotein</keyword>
<evidence type="ECO:0000256" key="7">
    <source>
        <dbReference type="ARBA" id="ARBA00022490"/>
    </source>
</evidence>
<feature type="non-terminal residue" evidence="26">
    <location>
        <position position="637"/>
    </location>
</feature>
<dbReference type="PANTHER" id="PTHR12205">
    <property type="entry name" value="CENTROMERE/KINETOCHORE PROTEIN ZW10"/>
    <property type="match status" value="1"/>
</dbReference>
<dbReference type="FunFam" id="1.10.357.150:FF:000001">
    <property type="entry name" value="centromere/kinetochore protein zw10 homolog"/>
    <property type="match status" value="1"/>
</dbReference>
<evidence type="ECO:0000256" key="11">
    <source>
        <dbReference type="ARBA" id="ARBA00022824"/>
    </source>
</evidence>
<dbReference type="EMBL" id="VZTY01018962">
    <property type="protein sequence ID" value="NXU53805.1"/>
    <property type="molecule type" value="Genomic_DNA"/>
</dbReference>
<dbReference type="GO" id="GO:0006888">
    <property type="term" value="P:endoplasmic reticulum to Golgi vesicle-mediated transport"/>
    <property type="evidence" value="ECO:0007669"/>
    <property type="project" value="TreeGrafter"/>
</dbReference>
<accession>A0A7L3LI17</accession>
<keyword evidence="20" id="KW-0137">Centromere</keyword>
<comment type="caution">
    <text evidence="26">The sequence shown here is derived from an EMBL/GenBank/DDBJ whole genome shotgun (WGS) entry which is preliminary data.</text>
</comment>
<evidence type="ECO:0000256" key="22">
    <source>
        <dbReference type="ARBA" id="ARBA00069312"/>
    </source>
</evidence>
<keyword evidence="10" id="KW-0498">Mitosis</keyword>
<dbReference type="Proteomes" id="UP000582182">
    <property type="component" value="Unassembled WGS sequence"/>
</dbReference>
<feature type="non-terminal residue" evidence="26">
    <location>
        <position position="1"/>
    </location>
</feature>
<keyword evidence="16" id="KW-0175">Coiled coil</keyword>
<evidence type="ECO:0000259" key="24">
    <source>
        <dbReference type="Pfam" id="PF20666"/>
    </source>
</evidence>
<evidence type="ECO:0000256" key="1">
    <source>
        <dbReference type="ARBA" id="ARBA00004186"/>
    </source>
</evidence>
<dbReference type="InterPro" id="IPR048344">
    <property type="entry name" value="Zw10_middle"/>
</dbReference>
<keyword evidence="12" id="KW-0995">Kinetochore</keyword>
<keyword evidence="17" id="KW-0472">Membrane</keyword>
<evidence type="ECO:0000256" key="4">
    <source>
        <dbReference type="ARBA" id="ARBA00006245"/>
    </source>
</evidence>
<keyword evidence="6" id="KW-0158">Chromosome</keyword>
<dbReference type="PANTHER" id="PTHR12205:SF0">
    <property type="entry name" value="CENTROMERE_KINETOCHORE PROTEIN ZW10 HOMOLOG"/>
    <property type="match status" value="1"/>
</dbReference>
<dbReference type="GO" id="GO:0005789">
    <property type="term" value="C:endoplasmic reticulum membrane"/>
    <property type="evidence" value="ECO:0007669"/>
    <property type="project" value="UniProtKB-SubCell"/>
</dbReference>
<evidence type="ECO:0000259" key="25">
    <source>
        <dbReference type="Pfam" id="PF22766"/>
    </source>
</evidence>
<evidence type="ECO:0000256" key="9">
    <source>
        <dbReference type="ARBA" id="ARBA00022618"/>
    </source>
</evidence>
<evidence type="ECO:0000256" key="20">
    <source>
        <dbReference type="ARBA" id="ARBA00023328"/>
    </source>
</evidence>
<comment type="subcellular location">
    <subcellularLocation>
        <location evidence="3">Chromosome</location>
        <location evidence="3">Centromere</location>
        <location evidence="3">Kinetochore</location>
    </subcellularLocation>
    <subcellularLocation>
        <location evidence="1">Cytoplasm</location>
        <location evidence="1">Cytoskeleton</location>
        <location evidence="1">Spindle</location>
    </subcellularLocation>
    <subcellularLocation>
        <location evidence="2">Endoplasmic reticulum membrane</location>
        <topology evidence="2">Peripheral membrane protein</topology>
    </subcellularLocation>
</comment>
<keyword evidence="9" id="KW-0132">Cell division</keyword>
<keyword evidence="27" id="KW-1185">Reference proteome</keyword>
<keyword evidence="19" id="KW-0131">Cell cycle</keyword>
<gene>
    <name evidence="26" type="primary">Zw10</name>
    <name evidence="26" type="ORF">TURVEL_R07806</name>
</gene>
<dbReference type="InterPro" id="IPR048343">
    <property type="entry name" value="ZW10_C"/>
</dbReference>
<evidence type="ECO:0000256" key="15">
    <source>
        <dbReference type="ARBA" id="ARBA00022990"/>
    </source>
</evidence>
<proteinExistence type="inferred from homology"/>
<dbReference type="Pfam" id="PF20666">
    <property type="entry name" value="ZW10_C"/>
    <property type="match status" value="1"/>
</dbReference>
<organism evidence="26 27">
    <name type="scientific">Turnix velox</name>
    <name type="common">Little buttonquail</name>
    <dbReference type="NCBI Taxonomy" id="2529409"/>
    <lineage>
        <taxon>Eukaryota</taxon>
        <taxon>Metazoa</taxon>
        <taxon>Chordata</taxon>
        <taxon>Craniata</taxon>
        <taxon>Vertebrata</taxon>
        <taxon>Euteleostomi</taxon>
        <taxon>Archelosauria</taxon>
        <taxon>Archosauria</taxon>
        <taxon>Dinosauria</taxon>
        <taxon>Saurischia</taxon>
        <taxon>Theropoda</taxon>
        <taxon>Coelurosauria</taxon>
        <taxon>Aves</taxon>
        <taxon>Neognathae</taxon>
        <taxon>Neoaves</taxon>
        <taxon>Charadriiformes</taxon>
        <taxon>Turnicidae</taxon>
        <taxon>Turnix</taxon>
    </lineage>
</organism>
<keyword evidence="14" id="KW-0653">Protein transport</keyword>